<sequence length="244" mass="27532">MEPVSYRPQASTLPFTSKPQDIAHMSTLNRTTWFAAKQGDVATLKQLVEVEGHRFDELDVELKTPFYYGCTLDRPHVLHYLHKLYIAFNVVMPEDQHARCTVSCRKDDVRLYLEGKATIESVIAKRDKAARDAALSVWDAAVEGNVGCLRMWLKKAGPAALMQAHPVTGRTPLYEASHANHAAASAFLRQMYIQHYEAETGKPCQEHMDECHLTITSDLMHQILDGKMSMQDVFQLNKAKSSTK</sequence>
<evidence type="ECO:0000313" key="3">
    <source>
        <dbReference type="Proteomes" id="UP000332933"/>
    </source>
</evidence>
<evidence type="ECO:0000313" key="1">
    <source>
        <dbReference type="EMBL" id="KAF0695251.1"/>
    </source>
</evidence>
<reference evidence="1" key="2">
    <citation type="submission" date="2019-06" db="EMBL/GenBank/DDBJ databases">
        <title>Genomics analysis of Aphanomyces spp. identifies a new class of oomycete effector associated with host adaptation.</title>
        <authorList>
            <person name="Gaulin E."/>
        </authorList>
    </citation>
    <scope>NUCLEOTIDE SEQUENCE</scope>
    <source>
        <strain evidence="1">CBS 578.67</strain>
    </source>
</reference>
<dbReference type="Gene3D" id="1.25.40.20">
    <property type="entry name" value="Ankyrin repeat-containing domain"/>
    <property type="match status" value="1"/>
</dbReference>
<proteinExistence type="predicted"/>
<evidence type="ECO:0000313" key="2">
    <source>
        <dbReference type="EMBL" id="VFT90749.1"/>
    </source>
</evidence>
<reference evidence="2 3" key="1">
    <citation type="submission" date="2019-03" db="EMBL/GenBank/DDBJ databases">
        <authorList>
            <person name="Gaulin E."/>
            <person name="Dumas B."/>
        </authorList>
    </citation>
    <scope>NUCLEOTIDE SEQUENCE [LARGE SCALE GENOMIC DNA]</scope>
    <source>
        <strain evidence="2">CBS 568.67</strain>
    </source>
</reference>
<dbReference type="AlphaFoldDB" id="A0A485KZB9"/>
<accession>A0A485KZB9</accession>
<keyword evidence="3" id="KW-1185">Reference proteome</keyword>
<dbReference type="OrthoDB" id="684045at2759"/>
<gene>
    <name evidence="2" type="primary">Aste57867_13919</name>
    <name evidence="1" type="ORF">As57867_013868</name>
    <name evidence="2" type="ORF">ASTE57867_13919</name>
</gene>
<organism evidence="2 3">
    <name type="scientific">Aphanomyces stellatus</name>
    <dbReference type="NCBI Taxonomy" id="120398"/>
    <lineage>
        <taxon>Eukaryota</taxon>
        <taxon>Sar</taxon>
        <taxon>Stramenopiles</taxon>
        <taxon>Oomycota</taxon>
        <taxon>Saprolegniomycetes</taxon>
        <taxon>Saprolegniales</taxon>
        <taxon>Verrucalvaceae</taxon>
        <taxon>Aphanomyces</taxon>
    </lineage>
</organism>
<dbReference type="SUPFAM" id="SSF48403">
    <property type="entry name" value="Ankyrin repeat"/>
    <property type="match status" value="1"/>
</dbReference>
<dbReference type="Proteomes" id="UP000332933">
    <property type="component" value="Unassembled WGS sequence"/>
</dbReference>
<dbReference type="InterPro" id="IPR036770">
    <property type="entry name" value="Ankyrin_rpt-contain_sf"/>
</dbReference>
<dbReference type="EMBL" id="VJMH01005493">
    <property type="protein sequence ID" value="KAF0695251.1"/>
    <property type="molecule type" value="Genomic_DNA"/>
</dbReference>
<dbReference type="EMBL" id="CAADRA010005514">
    <property type="protein sequence ID" value="VFT90749.1"/>
    <property type="molecule type" value="Genomic_DNA"/>
</dbReference>
<name>A0A485KZB9_9STRA</name>
<protein>
    <submittedName>
        <fullName evidence="2">Aste57867_13919 protein</fullName>
    </submittedName>
</protein>